<evidence type="ECO:0000313" key="13">
    <source>
        <dbReference type="Proteomes" id="UP000520962"/>
    </source>
</evidence>
<dbReference type="GO" id="GO:0030414">
    <property type="term" value="F:peptidase inhibitor activity"/>
    <property type="evidence" value="ECO:0007669"/>
    <property type="project" value="UniProtKB-KW"/>
</dbReference>
<evidence type="ECO:0000256" key="9">
    <source>
        <dbReference type="ARBA" id="ARBA00074449"/>
    </source>
</evidence>
<evidence type="ECO:0000256" key="2">
    <source>
        <dbReference type="ARBA" id="ARBA00009923"/>
    </source>
</evidence>
<comment type="subunit">
    <text evidence="8">Interacts with PSP94/MSMB.</text>
</comment>
<accession>A0A7L0IQ94</accession>
<reference evidence="12 13" key="1">
    <citation type="submission" date="2019-09" db="EMBL/GenBank/DDBJ databases">
        <title>Bird 10,000 Genomes (B10K) Project - Family phase.</title>
        <authorList>
            <person name="Zhang G."/>
        </authorList>
    </citation>
    <scope>NUCLEOTIDE SEQUENCE [LARGE SCALE GENOMIC DNA]</scope>
    <source>
        <strain evidence="12">B10K-DU-007-02</strain>
        <tissue evidence="12">Mixed tissue sample</tissue>
    </source>
</reference>
<dbReference type="Gene3D" id="3.40.33.10">
    <property type="entry name" value="CAP"/>
    <property type="match status" value="1"/>
</dbReference>
<feature type="chain" id="PRO_5029508456" description="Peptidase inhibitor 16" evidence="10">
    <location>
        <begin position="21"/>
        <end position="271"/>
    </location>
</feature>
<evidence type="ECO:0000259" key="11">
    <source>
        <dbReference type="SMART" id="SM00198"/>
    </source>
</evidence>
<keyword evidence="5 10" id="KW-0732">Signal</keyword>
<comment type="function">
    <text evidence="7">May inhibit cardiomyocyte growth.</text>
</comment>
<dbReference type="GO" id="GO:0005576">
    <property type="term" value="C:extracellular region"/>
    <property type="evidence" value="ECO:0007669"/>
    <property type="project" value="UniProtKB-SubCell"/>
</dbReference>
<keyword evidence="4" id="KW-0646">Protease inhibitor</keyword>
<evidence type="ECO:0000256" key="8">
    <source>
        <dbReference type="ARBA" id="ARBA00063504"/>
    </source>
</evidence>
<keyword evidence="13" id="KW-1185">Reference proteome</keyword>
<feature type="signal peptide" evidence="10">
    <location>
        <begin position="1"/>
        <end position="20"/>
    </location>
</feature>
<dbReference type="PROSITE" id="PS01010">
    <property type="entry name" value="CRISP_2"/>
    <property type="match status" value="1"/>
</dbReference>
<organism evidence="12 13">
    <name type="scientific">Piprites chloris</name>
    <name type="common">Wing-barred manakin</name>
    <dbReference type="NCBI Taxonomy" id="114369"/>
    <lineage>
        <taxon>Eukaryota</taxon>
        <taxon>Metazoa</taxon>
        <taxon>Chordata</taxon>
        <taxon>Craniata</taxon>
        <taxon>Vertebrata</taxon>
        <taxon>Euteleostomi</taxon>
        <taxon>Archelosauria</taxon>
        <taxon>Archosauria</taxon>
        <taxon>Dinosauria</taxon>
        <taxon>Saurischia</taxon>
        <taxon>Theropoda</taxon>
        <taxon>Coelurosauria</taxon>
        <taxon>Aves</taxon>
        <taxon>Neognathae</taxon>
        <taxon>Neoaves</taxon>
        <taxon>Telluraves</taxon>
        <taxon>Australaves</taxon>
        <taxon>Passeriformes</taxon>
        <taxon>Pipridae</taxon>
        <taxon>Piprites</taxon>
    </lineage>
</organism>
<feature type="non-terminal residue" evidence="12">
    <location>
        <position position="1"/>
    </location>
</feature>
<dbReference type="EMBL" id="VXAH01000102">
    <property type="protein sequence ID" value="NXK34304.1"/>
    <property type="molecule type" value="Genomic_DNA"/>
</dbReference>
<dbReference type="PRINTS" id="PR00837">
    <property type="entry name" value="V5TPXLIKE"/>
</dbReference>
<protein>
    <recommendedName>
        <fullName evidence="9">Peptidase inhibitor 16</fullName>
    </recommendedName>
</protein>
<evidence type="ECO:0000256" key="1">
    <source>
        <dbReference type="ARBA" id="ARBA00004613"/>
    </source>
</evidence>
<dbReference type="InterPro" id="IPR035940">
    <property type="entry name" value="CAP_sf"/>
</dbReference>
<evidence type="ECO:0000256" key="3">
    <source>
        <dbReference type="ARBA" id="ARBA00022525"/>
    </source>
</evidence>
<evidence type="ECO:0000256" key="5">
    <source>
        <dbReference type="ARBA" id="ARBA00022729"/>
    </source>
</evidence>
<dbReference type="PROSITE" id="PS01009">
    <property type="entry name" value="CRISP_1"/>
    <property type="match status" value="1"/>
</dbReference>
<feature type="non-terminal residue" evidence="12">
    <location>
        <position position="271"/>
    </location>
</feature>
<sequence length="271" mass="30140">LSLGLPPIFLVLTVLELSWSLSDEEKKIILDEHNRYRSQVSPPARSMMKMTWDKELESLAQSYAEKCIWDHNKERGRRGENLFAMAPMLELEFAVEDWNGEEKFYNLTTSTCVSGQMCGHYTQVVWSDTKQIGCGTNFCEKIEGIETENMHLLVCNYYPAGNVKGKKPYWEGPPCSMCPEGTVCVDNLCEADTGEPVSSFTTENPALLESRGTAFIPKSVPETKTGALDTEEMETNSEQTNVDQPMSGTPSTCSGLLLFLLPSAILVGLLL</sequence>
<dbReference type="SMART" id="SM00198">
    <property type="entry name" value="SCP"/>
    <property type="match status" value="1"/>
</dbReference>
<dbReference type="InterPro" id="IPR014044">
    <property type="entry name" value="CAP_dom"/>
</dbReference>
<dbReference type="AlphaFoldDB" id="A0A7L0IQ94"/>
<dbReference type="Proteomes" id="UP000520962">
    <property type="component" value="Unassembled WGS sequence"/>
</dbReference>
<feature type="domain" description="SCP" evidence="11">
    <location>
        <begin position="24"/>
        <end position="165"/>
    </location>
</feature>
<name>A0A7L0IQ94_PIPCL</name>
<proteinExistence type="inferred from homology"/>
<dbReference type="InterPro" id="IPR018244">
    <property type="entry name" value="Allrgn_V5/Tpx1_CS"/>
</dbReference>
<evidence type="ECO:0000256" key="10">
    <source>
        <dbReference type="SAM" id="SignalP"/>
    </source>
</evidence>
<evidence type="ECO:0000256" key="6">
    <source>
        <dbReference type="ARBA" id="ARBA00023180"/>
    </source>
</evidence>
<dbReference type="InterPro" id="IPR001283">
    <property type="entry name" value="CRISP-related"/>
</dbReference>
<comment type="caution">
    <text evidence="12">The sequence shown here is derived from an EMBL/GenBank/DDBJ whole genome shotgun (WGS) entry which is preliminary data.</text>
</comment>
<evidence type="ECO:0000256" key="4">
    <source>
        <dbReference type="ARBA" id="ARBA00022690"/>
    </source>
</evidence>
<dbReference type="CDD" id="cd05559">
    <property type="entry name" value="CAP_PI16_HrTT-1"/>
    <property type="match status" value="1"/>
</dbReference>
<dbReference type="SUPFAM" id="SSF55797">
    <property type="entry name" value="PR-1-like"/>
    <property type="match status" value="1"/>
</dbReference>
<evidence type="ECO:0000256" key="7">
    <source>
        <dbReference type="ARBA" id="ARBA00058129"/>
    </source>
</evidence>
<dbReference type="PANTHER" id="PTHR10334">
    <property type="entry name" value="CYSTEINE-RICH SECRETORY PROTEIN-RELATED"/>
    <property type="match status" value="1"/>
</dbReference>
<dbReference type="FunFam" id="3.40.33.10:FF:000011">
    <property type="entry name" value="Peptidase inhibitor 16"/>
    <property type="match status" value="1"/>
</dbReference>
<evidence type="ECO:0000313" key="12">
    <source>
        <dbReference type="EMBL" id="NXK34304.1"/>
    </source>
</evidence>
<gene>
    <name evidence="12" type="primary">Pi16</name>
    <name evidence="12" type="ORF">PIPCHL_R11995</name>
</gene>
<dbReference type="Pfam" id="PF00188">
    <property type="entry name" value="CAP"/>
    <property type="match status" value="1"/>
</dbReference>
<keyword evidence="6" id="KW-0325">Glycoprotein</keyword>
<comment type="subcellular location">
    <subcellularLocation>
        <location evidence="1">Secreted</location>
    </subcellularLocation>
</comment>
<keyword evidence="3" id="KW-0964">Secreted</keyword>
<comment type="similarity">
    <text evidence="2">Belongs to the CRISP family.</text>
</comment>